<dbReference type="Pfam" id="PF05552">
    <property type="entry name" value="MS_channel_1st_1"/>
    <property type="match status" value="2"/>
</dbReference>
<keyword evidence="1" id="KW-0472">Membrane</keyword>
<dbReference type="InterPro" id="IPR008910">
    <property type="entry name" value="MSC_TM_helix"/>
</dbReference>
<feature type="transmembrane region" description="Helical" evidence="1">
    <location>
        <begin position="105"/>
        <end position="131"/>
    </location>
</feature>
<dbReference type="EMBL" id="JAYMYJ010000152">
    <property type="protein sequence ID" value="MEB4593311.1"/>
    <property type="molecule type" value="Genomic_DNA"/>
</dbReference>
<feature type="transmembrane region" description="Helical" evidence="1">
    <location>
        <begin position="65"/>
        <end position="85"/>
    </location>
</feature>
<protein>
    <submittedName>
        <fullName evidence="2">Mechanosensitive ion channel</fullName>
    </submittedName>
</protein>
<organism evidence="2 3">
    <name type="scientific">Candidatus Thiothrix phosphatis</name>
    <dbReference type="NCBI Taxonomy" id="3112415"/>
    <lineage>
        <taxon>Bacteria</taxon>
        <taxon>Pseudomonadati</taxon>
        <taxon>Pseudomonadota</taxon>
        <taxon>Gammaproteobacteria</taxon>
        <taxon>Thiotrichales</taxon>
        <taxon>Thiotrichaceae</taxon>
        <taxon>Thiothrix</taxon>
    </lineage>
</organism>
<evidence type="ECO:0000256" key="1">
    <source>
        <dbReference type="SAM" id="Phobius"/>
    </source>
</evidence>
<dbReference type="RefSeq" id="WP_324698135.1">
    <property type="nucleotide sequence ID" value="NZ_JAYMYJ010000152.1"/>
</dbReference>
<dbReference type="Proteomes" id="UP001308005">
    <property type="component" value="Unassembled WGS sequence"/>
</dbReference>
<keyword evidence="1" id="KW-1133">Transmembrane helix</keyword>
<keyword evidence="1" id="KW-0812">Transmembrane</keyword>
<sequence>MEGFLSSITNTLGPAATGKLGHALIGLLILIVGLVVVGFLAGIFRRLLERVGFLQRTGLTHTLASLIKAIMTIFVLMAVLQYFGLTDVLAPLKGMVNKFLAAVPNIIGAGVIAYAGWMIAKIVSELVGVGLHKLDRQLLERTGNTSLKVSKLGSSFVFAAILLPIAVTALGVLNIPSITGPASDMLNKLWAAIPNIIGAGIILTVTYIVARFAISILNGVLDGVNINTMPQKLGIASLFNGSFTPIRLIDNVIMFFAMLAAATAAVNTLGIDIISNIFAKVLEFGGGILVGGVILVIGYFLSTLAYNKLQLLGASGLANIARIAILGLVLAMGLRAMGLADNIVNMAFGFTLGAVAIAAALAFGLGGREAAKRVTNNWADKITRI</sequence>
<feature type="transmembrane region" description="Helical" evidence="1">
    <location>
        <begin position="317"/>
        <end position="337"/>
    </location>
</feature>
<name>A0ABU6D2J5_9GAMM</name>
<comment type="caution">
    <text evidence="2">The sequence shown here is derived from an EMBL/GenBank/DDBJ whole genome shotgun (WGS) entry which is preliminary data.</text>
</comment>
<dbReference type="NCBIfam" id="NF033912">
    <property type="entry name" value="msc"/>
    <property type="match status" value="1"/>
</dbReference>
<feature type="transmembrane region" description="Helical" evidence="1">
    <location>
        <begin position="252"/>
        <end position="278"/>
    </location>
</feature>
<reference evidence="3" key="1">
    <citation type="submission" date="2023-07" db="EMBL/GenBank/DDBJ databases">
        <title>The carbon used by Thiothrix.</title>
        <authorList>
            <person name="Chen L."/>
        </authorList>
    </citation>
    <scope>NUCLEOTIDE SEQUENCE [LARGE SCALE GENOMIC DNA]</scope>
</reference>
<keyword evidence="3" id="KW-1185">Reference proteome</keyword>
<evidence type="ECO:0000313" key="2">
    <source>
        <dbReference type="EMBL" id="MEB4593311.1"/>
    </source>
</evidence>
<feature type="transmembrane region" description="Helical" evidence="1">
    <location>
        <begin position="343"/>
        <end position="365"/>
    </location>
</feature>
<gene>
    <name evidence="2" type="ORF">VSS37_20200</name>
</gene>
<feature type="transmembrane region" description="Helical" evidence="1">
    <location>
        <begin position="20"/>
        <end position="44"/>
    </location>
</feature>
<accession>A0ABU6D2J5</accession>
<evidence type="ECO:0000313" key="3">
    <source>
        <dbReference type="Proteomes" id="UP001308005"/>
    </source>
</evidence>
<feature type="transmembrane region" description="Helical" evidence="1">
    <location>
        <begin position="189"/>
        <end position="210"/>
    </location>
</feature>
<feature type="transmembrane region" description="Helical" evidence="1">
    <location>
        <begin position="284"/>
        <end position="305"/>
    </location>
</feature>
<proteinExistence type="predicted"/>
<feature type="transmembrane region" description="Helical" evidence="1">
    <location>
        <begin position="152"/>
        <end position="177"/>
    </location>
</feature>